<gene>
    <name evidence="1" type="ORF">EIP91_007262</name>
</gene>
<dbReference type="InterPro" id="IPR042453">
    <property type="entry name" value="WDR53"/>
</dbReference>
<sequence>MPAAASAAAFGSCDALALGSADGSLRLYRLPSARVVKAVRQLGDEVSSIAWTRLHKDSSEGVAYCLDTSSPGLVLSTADALHAIDLGEDDEDVLNELNVNENDKTLAFSTDSGTVGTVDLSTRAISRMKTKHDSVRMSFRIQSLVTDKNHRCMQICGSVRFIPSRPNEIVSGGYDSTLLHFDAVQRSTLSRHKINAPEPSEGLSLSPPFVLSLSVSPTGLVAAGLADGRVWLGAGGDRNAPTSQKKRPRKWEGLRDADINALQVAEGPIVGVVFLDSTSLVTCTLLGKIALHTVVYGDDGVVQLETKWSSQTRDVEKVNSLAVSTKWLVIAGLSKDGKGVAEVWSPSDENNGVLNP</sequence>
<dbReference type="InterPro" id="IPR015943">
    <property type="entry name" value="WD40/YVTN_repeat-like_dom_sf"/>
</dbReference>
<evidence type="ECO:0008006" key="3">
    <source>
        <dbReference type="Google" id="ProtNLM"/>
    </source>
</evidence>
<dbReference type="Proteomes" id="UP000292702">
    <property type="component" value="Unassembled WGS sequence"/>
</dbReference>
<dbReference type="Gene3D" id="2.130.10.10">
    <property type="entry name" value="YVTN repeat-like/Quinoprotein amine dehydrogenase"/>
    <property type="match status" value="1"/>
</dbReference>
<accession>A0A4R0REZ0</accession>
<name>A0A4R0REZ0_9APHY</name>
<dbReference type="InterPro" id="IPR036322">
    <property type="entry name" value="WD40_repeat_dom_sf"/>
</dbReference>
<evidence type="ECO:0000313" key="2">
    <source>
        <dbReference type="Proteomes" id="UP000292702"/>
    </source>
</evidence>
<dbReference type="PANTHER" id="PTHR44666:SF1">
    <property type="entry name" value="WD REPEAT-CONTAINING PROTEIN 53"/>
    <property type="match status" value="1"/>
</dbReference>
<dbReference type="STRING" id="92696.A0A4R0REZ0"/>
<organism evidence="1 2">
    <name type="scientific">Steccherinum ochraceum</name>
    <dbReference type="NCBI Taxonomy" id="92696"/>
    <lineage>
        <taxon>Eukaryota</taxon>
        <taxon>Fungi</taxon>
        <taxon>Dikarya</taxon>
        <taxon>Basidiomycota</taxon>
        <taxon>Agaricomycotina</taxon>
        <taxon>Agaricomycetes</taxon>
        <taxon>Polyporales</taxon>
        <taxon>Steccherinaceae</taxon>
        <taxon>Steccherinum</taxon>
    </lineage>
</organism>
<dbReference type="PANTHER" id="PTHR44666">
    <property type="entry name" value="WD REPEAT-CONTAINING PROTEIN 53"/>
    <property type="match status" value="1"/>
</dbReference>
<comment type="caution">
    <text evidence="1">The sequence shown here is derived from an EMBL/GenBank/DDBJ whole genome shotgun (WGS) entry which is preliminary data.</text>
</comment>
<dbReference type="EMBL" id="RWJN01000395">
    <property type="protein sequence ID" value="TCD62178.1"/>
    <property type="molecule type" value="Genomic_DNA"/>
</dbReference>
<dbReference type="SUPFAM" id="SSF50978">
    <property type="entry name" value="WD40 repeat-like"/>
    <property type="match status" value="1"/>
</dbReference>
<proteinExistence type="predicted"/>
<evidence type="ECO:0000313" key="1">
    <source>
        <dbReference type="EMBL" id="TCD62178.1"/>
    </source>
</evidence>
<keyword evidence="2" id="KW-1185">Reference proteome</keyword>
<dbReference type="AlphaFoldDB" id="A0A4R0REZ0"/>
<protein>
    <recommendedName>
        <fullName evidence="3">WD40 repeat-like protein</fullName>
    </recommendedName>
</protein>
<dbReference type="OrthoDB" id="2161379at2759"/>
<reference evidence="1 2" key="1">
    <citation type="submission" date="2018-11" db="EMBL/GenBank/DDBJ databases">
        <title>Genome assembly of Steccherinum ochraceum LE-BIN_3174, the white-rot fungus of the Steccherinaceae family (The Residual Polyporoid clade, Polyporales, Basidiomycota).</title>
        <authorList>
            <person name="Fedorova T.V."/>
            <person name="Glazunova O.A."/>
            <person name="Landesman E.O."/>
            <person name="Moiseenko K.V."/>
            <person name="Psurtseva N.V."/>
            <person name="Savinova O.S."/>
            <person name="Shakhova N.V."/>
            <person name="Tyazhelova T.V."/>
            <person name="Vasina D.V."/>
        </authorList>
    </citation>
    <scope>NUCLEOTIDE SEQUENCE [LARGE SCALE GENOMIC DNA]</scope>
    <source>
        <strain evidence="1 2">LE-BIN_3174</strain>
    </source>
</reference>